<comment type="caution">
    <text evidence="2">The sequence shown here is derived from an EMBL/GenBank/DDBJ whole genome shotgun (WGS) entry which is preliminary data.</text>
</comment>
<gene>
    <name evidence="2" type="ORF">EVOR1521_LOCUS26313</name>
</gene>
<dbReference type="AlphaFoldDB" id="A0AA36NE36"/>
<organism evidence="2 3">
    <name type="scientific">Effrenium voratum</name>
    <dbReference type="NCBI Taxonomy" id="2562239"/>
    <lineage>
        <taxon>Eukaryota</taxon>
        <taxon>Sar</taxon>
        <taxon>Alveolata</taxon>
        <taxon>Dinophyceae</taxon>
        <taxon>Suessiales</taxon>
        <taxon>Symbiodiniaceae</taxon>
        <taxon>Effrenium</taxon>
    </lineage>
</organism>
<sequence length="395" mass="43819">MASSRNALLTGTLRPSRYDEQPTFKISKQLVWRVLAVTVLGLAAVAAFLMVSGKKAHSVHLAVSTIGSAYMHMTWILWLLLVAGCAAVLVVVICIIWRATHPESFLPAKLESLILEFKTPSGWKHEVTCSHRPLGLGFYESLVPLTVAYVGEEAVHLGVLKGDMLTAMRSAPGPSNTDILKGKLFEEIWKEVSNRVERLPLVPRLLLQLETEAGVRLLEWRTKPLGLGFSEVPMKVSEVHEEALHMGIQVGDVLKAYGQDPNNLTSVEGKTAEEIHQAISDGMVDFPSRPCLVMEFQLPDKAVRELTWYARPLGITFKISDVRIEGQELVVVESANFVATMKGVEEGLVLKRFGDDYRMLEAAKGQTFKAVVDDLNRFINRLPEHEMQPETGSLL</sequence>
<proteinExistence type="predicted"/>
<accession>A0AA36NE36</accession>
<evidence type="ECO:0000313" key="2">
    <source>
        <dbReference type="EMBL" id="CAJ1403702.1"/>
    </source>
</evidence>
<evidence type="ECO:0000313" key="3">
    <source>
        <dbReference type="Proteomes" id="UP001178507"/>
    </source>
</evidence>
<feature type="transmembrane region" description="Helical" evidence="1">
    <location>
        <begin position="75"/>
        <end position="97"/>
    </location>
</feature>
<protein>
    <submittedName>
        <fullName evidence="2">Uncharacterized protein</fullName>
    </submittedName>
</protein>
<name>A0AA36NE36_9DINO</name>
<keyword evidence="1" id="KW-0812">Transmembrane</keyword>
<keyword evidence="1" id="KW-0472">Membrane</keyword>
<feature type="transmembrane region" description="Helical" evidence="1">
    <location>
        <begin position="30"/>
        <end position="51"/>
    </location>
</feature>
<reference evidence="2" key="1">
    <citation type="submission" date="2023-08" db="EMBL/GenBank/DDBJ databases">
        <authorList>
            <person name="Chen Y."/>
            <person name="Shah S."/>
            <person name="Dougan E. K."/>
            <person name="Thang M."/>
            <person name="Chan C."/>
        </authorList>
    </citation>
    <scope>NUCLEOTIDE SEQUENCE</scope>
</reference>
<dbReference type="Proteomes" id="UP001178507">
    <property type="component" value="Unassembled WGS sequence"/>
</dbReference>
<keyword evidence="3" id="KW-1185">Reference proteome</keyword>
<keyword evidence="1" id="KW-1133">Transmembrane helix</keyword>
<dbReference type="EMBL" id="CAUJNA010003505">
    <property type="protein sequence ID" value="CAJ1403702.1"/>
    <property type="molecule type" value="Genomic_DNA"/>
</dbReference>
<evidence type="ECO:0000256" key="1">
    <source>
        <dbReference type="SAM" id="Phobius"/>
    </source>
</evidence>